<reference evidence="2 3" key="1">
    <citation type="submission" date="2019-03" db="EMBL/GenBank/DDBJ databases">
        <title>Genomic Encyclopedia of Type Strains, Phase IV (KMG-IV): sequencing the most valuable type-strain genomes for metagenomic binning, comparative biology and taxonomic classification.</title>
        <authorList>
            <person name="Goeker M."/>
        </authorList>
    </citation>
    <scope>NUCLEOTIDE SEQUENCE [LARGE SCALE GENOMIC DNA]</scope>
    <source>
        <strain evidence="2 3">DSM 21153</strain>
    </source>
</reference>
<feature type="region of interest" description="Disordered" evidence="1">
    <location>
        <begin position="1"/>
        <end position="34"/>
    </location>
</feature>
<dbReference type="EMBL" id="SLVM01000007">
    <property type="protein sequence ID" value="TCM85537.1"/>
    <property type="molecule type" value="Genomic_DNA"/>
</dbReference>
<keyword evidence="3" id="KW-1185">Reference proteome</keyword>
<organism evidence="2 3">
    <name type="scientific">Rhodovulum steppense</name>
    <dbReference type="NCBI Taxonomy" id="540251"/>
    <lineage>
        <taxon>Bacteria</taxon>
        <taxon>Pseudomonadati</taxon>
        <taxon>Pseudomonadota</taxon>
        <taxon>Alphaproteobacteria</taxon>
        <taxon>Rhodobacterales</taxon>
        <taxon>Paracoccaceae</taxon>
        <taxon>Rhodovulum</taxon>
    </lineage>
</organism>
<dbReference type="AlphaFoldDB" id="A0A4R1YX16"/>
<gene>
    <name evidence="2" type="ORF">EV216_107111</name>
</gene>
<name>A0A4R1YX16_9RHOB</name>
<accession>A0A4R1YX16</accession>
<protein>
    <submittedName>
        <fullName evidence="2">Uncharacterized protein</fullName>
    </submittedName>
</protein>
<comment type="caution">
    <text evidence="2">The sequence shown here is derived from an EMBL/GenBank/DDBJ whole genome shotgun (WGS) entry which is preliminary data.</text>
</comment>
<evidence type="ECO:0000256" key="1">
    <source>
        <dbReference type="SAM" id="MobiDB-lite"/>
    </source>
</evidence>
<evidence type="ECO:0000313" key="2">
    <source>
        <dbReference type="EMBL" id="TCM85537.1"/>
    </source>
</evidence>
<sequence length="34" mass="3382">MPAVPAEVSGETGGAPDQMATLRQTPVAKLSAEA</sequence>
<evidence type="ECO:0000313" key="3">
    <source>
        <dbReference type="Proteomes" id="UP000295277"/>
    </source>
</evidence>
<dbReference type="Proteomes" id="UP000295277">
    <property type="component" value="Unassembled WGS sequence"/>
</dbReference>
<proteinExistence type="predicted"/>